<dbReference type="Gene3D" id="3.40.250.10">
    <property type="entry name" value="Rhodanese-like domain"/>
    <property type="match status" value="2"/>
</dbReference>
<proteinExistence type="predicted"/>
<dbReference type="GeneID" id="7450122"/>
<evidence type="ECO:0000313" key="5">
    <source>
        <dbReference type="EMBL" id="EED90830.1"/>
    </source>
</evidence>
<evidence type="ECO:0000259" key="4">
    <source>
        <dbReference type="PROSITE" id="PS50206"/>
    </source>
</evidence>
<evidence type="ECO:0000256" key="2">
    <source>
        <dbReference type="ARBA" id="ARBA00022737"/>
    </source>
</evidence>
<dbReference type="GO" id="GO:0016784">
    <property type="term" value="F:3-mercaptopyruvate sulfurtransferase activity"/>
    <property type="evidence" value="ECO:0000318"/>
    <property type="project" value="GO_Central"/>
</dbReference>
<gene>
    <name evidence="5" type="ORF">THAPSDRAFT_7478</name>
</gene>
<keyword evidence="1" id="KW-0808">Transferase</keyword>
<evidence type="ECO:0000256" key="1">
    <source>
        <dbReference type="ARBA" id="ARBA00022679"/>
    </source>
</evidence>
<dbReference type="PANTHER" id="PTHR11364:SF27">
    <property type="entry name" value="SULFURTRANSFERASE"/>
    <property type="match status" value="1"/>
</dbReference>
<feature type="compositionally biased region" description="Low complexity" evidence="3">
    <location>
        <begin position="231"/>
        <end position="247"/>
    </location>
</feature>
<dbReference type="AlphaFoldDB" id="B8C6M4"/>
<dbReference type="RefSeq" id="XP_002291979.1">
    <property type="nucleotide sequence ID" value="XM_002291943.1"/>
</dbReference>
<dbReference type="GO" id="GO:0004792">
    <property type="term" value="F:thiosulfate-cyanide sulfurtransferase activity"/>
    <property type="evidence" value="ECO:0000318"/>
    <property type="project" value="GO_Central"/>
</dbReference>
<reference evidence="5 6" key="2">
    <citation type="journal article" date="2008" name="Nature">
        <title>The Phaeodactylum genome reveals the evolutionary history of diatom genomes.</title>
        <authorList>
            <person name="Bowler C."/>
            <person name="Allen A.E."/>
            <person name="Badger J.H."/>
            <person name="Grimwood J."/>
            <person name="Jabbari K."/>
            <person name="Kuo A."/>
            <person name="Maheswari U."/>
            <person name="Martens C."/>
            <person name="Maumus F."/>
            <person name="Otillar R.P."/>
            <person name="Rayko E."/>
            <person name="Salamov A."/>
            <person name="Vandepoele K."/>
            <person name="Beszteri B."/>
            <person name="Gruber A."/>
            <person name="Heijde M."/>
            <person name="Katinka M."/>
            <person name="Mock T."/>
            <person name="Valentin K."/>
            <person name="Verret F."/>
            <person name="Berges J.A."/>
            <person name="Brownlee C."/>
            <person name="Cadoret J.P."/>
            <person name="Chiovitti A."/>
            <person name="Choi C.J."/>
            <person name="Coesel S."/>
            <person name="De Martino A."/>
            <person name="Detter J.C."/>
            <person name="Durkin C."/>
            <person name="Falciatore A."/>
            <person name="Fournet J."/>
            <person name="Haruta M."/>
            <person name="Huysman M.J."/>
            <person name="Jenkins B.D."/>
            <person name="Jiroutova K."/>
            <person name="Jorgensen R.E."/>
            <person name="Joubert Y."/>
            <person name="Kaplan A."/>
            <person name="Kroger N."/>
            <person name="Kroth P.G."/>
            <person name="La Roche J."/>
            <person name="Lindquist E."/>
            <person name="Lommer M."/>
            <person name="Martin-Jezequel V."/>
            <person name="Lopez P.J."/>
            <person name="Lucas S."/>
            <person name="Mangogna M."/>
            <person name="McGinnis K."/>
            <person name="Medlin L.K."/>
            <person name="Montsant A."/>
            <person name="Oudot-Le Secq M.P."/>
            <person name="Napoli C."/>
            <person name="Obornik M."/>
            <person name="Parker M.S."/>
            <person name="Petit J.L."/>
            <person name="Porcel B.M."/>
            <person name="Poulsen N."/>
            <person name="Robison M."/>
            <person name="Rychlewski L."/>
            <person name="Rynearson T.A."/>
            <person name="Schmutz J."/>
            <person name="Shapiro H."/>
            <person name="Siaut M."/>
            <person name="Stanley M."/>
            <person name="Sussman M.R."/>
            <person name="Taylor A.R."/>
            <person name="Vardi A."/>
            <person name="von Dassow P."/>
            <person name="Vyverman W."/>
            <person name="Willis A."/>
            <person name="Wyrwicz L.S."/>
            <person name="Rokhsar D.S."/>
            <person name="Weissenbach J."/>
            <person name="Armbrust E.V."/>
            <person name="Green B.R."/>
            <person name="Van de Peer Y."/>
            <person name="Grigoriev I.V."/>
        </authorList>
    </citation>
    <scope>NUCLEOTIDE SEQUENCE [LARGE SCALE GENOMIC DNA]</scope>
    <source>
        <strain evidence="5 6">CCMP1335</strain>
    </source>
</reference>
<dbReference type="KEGG" id="tps:THAPSDRAFT_7478"/>
<dbReference type="Proteomes" id="UP000001449">
    <property type="component" value="Chromosome 8"/>
</dbReference>
<dbReference type="InterPro" id="IPR036873">
    <property type="entry name" value="Rhodanese-like_dom_sf"/>
</dbReference>
<dbReference type="STRING" id="35128.B8C6M4"/>
<dbReference type="FunFam" id="3.40.250.10:FF:000176">
    <property type="entry name" value="Uncharacterized protein"/>
    <property type="match status" value="1"/>
</dbReference>
<feature type="domain" description="Rhodanese" evidence="4">
    <location>
        <begin position="111"/>
        <end position="160"/>
    </location>
</feature>
<keyword evidence="6" id="KW-1185">Reference proteome</keyword>
<dbReference type="PANTHER" id="PTHR11364">
    <property type="entry name" value="THIOSULFATE SULFERTANSFERASE"/>
    <property type="match status" value="1"/>
</dbReference>
<evidence type="ECO:0000256" key="3">
    <source>
        <dbReference type="SAM" id="MobiDB-lite"/>
    </source>
</evidence>
<dbReference type="SMART" id="SM00450">
    <property type="entry name" value="RHOD"/>
    <property type="match status" value="2"/>
</dbReference>
<feature type="domain" description="Rhodanese" evidence="4">
    <location>
        <begin position="248"/>
        <end position="356"/>
    </location>
</feature>
<evidence type="ECO:0000313" key="6">
    <source>
        <dbReference type="Proteomes" id="UP000001449"/>
    </source>
</evidence>
<name>B8C6M4_THAPS</name>
<keyword evidence="2" id="KW-0677">Repeat</keyword>
<reference evidence="5 6" key="1">
    <citation type="journal article" date="2004" name="Science">
        <title>The genome of the diatom Thalassiosira pseudonana: ecology, evolution, and metabolism.</title>
        <authorList>
            <person name="Armbrust E.V."/>
            <person name="Berges J.A."/>
            <person name="Bowler C."/>
            <person name="Green B.R."/>
            <person name="Martinez D."/>
            <person name="Putnam N.H."/>
            <person name="Zhou S."/>
            <person name="Allen A.E."/>
            <person name="Apt K.E."/>
            <person name="Bechner M."/>
            <person name="Brzezinski M.A."/>
            <person name="Chaal B.K."/>
            <person name="Chiovitti A."/>
            <person name="Davis A.K."/>
            <person name="Demarest M.S."/>
            <person name="Detter J.C."/>
            <person name="Glavina T."/>
            <person name="Goodstein D."/>
            <person name="Hadi M.Z."/>
            <person name="Hellsten U."/>
            <person name="Hildebrand M."/>
            <person name="Jenkins B.D."/>
            <person name="Jurka J."/>
            <person name="Kapitonov V.V."/>
            <person name="Kroger N."/>
            <person name="Lau W.W."/>
            <person name="Lane T.W."/>
            <person name="Larimer F.W."/>
            <person name="Lippmeier J.C."/>
            <person name="Lucas S."/>
            <person name="Medina M."/>
            <person name="Montsant A."/>
            <person name="Obornik M."/>
            <person name="Parker M.S."/>
            <person name="Palenik B."/>
            <person name="Pazour G.J."/>
            <person name="Richardson P.M."/>
            <person name="Rynearson T.A."/>
            <person name="Saito M.A."/>
            <person name="Schwartz D.C."/>
            <person name="Thamatrakoln K."/>
            <person name="Valentin K."/>
            <person name="Vardi A."/>
            <person name="Wilkerson F.P."/>
            <person name="Rokhsar D.S."/>
        </authorList>
    </citation>
    <scope>NUCLEOTIDE SEQUENCE [LARGE SCALE GENOMIC DNA]</scope>
    <source>
        <strain evidence="5 6">CCMP1335</strain>
    </source>
</reference>
<dbReference type="InterPro" id="IPR045078">
    <property type="entry name" value="TST/MPST-like"/>
</dbReference>
<dbReference type="PaxDb" id="35128-Thaps7478"/>
<dbReference type="HOGENOM" id="CLU_744941_0_0_1"/>
<dbReference type="GO" id="GO:0005739">
    <property type="term" value="C:mitochondrion"/>
    <property type="evidence" value="ECO:0000318"/>
    <property type="project" value="GO_Central"/>
</dbReference>
<dbReference type="InParanoid" id="B8C6M4"/>
<dbReference type="OMA" id="FIDGSWY"/>
<dbReference type="PROSITE" id="PS50206">
    <property type="entry name" value="RHODANESE_3"/>
    <property type="match status" value="2"/>
</dbReference>
<accession>B8C6M4</accession>
<dbReference type="eggNOG" id="KOG1529">
    <property type="taxonomic scope" value="Eukaryota"/>
</dbReference>
<dbReference type="EMBL" id="CM000644">
    <property type="protein sequence ID" value="EED90830.1"/>
    <property type="molecule type" value="Genomic_DNA"/>
</dbReference>
<feature type="region of interest" description="Disordered" evidence="3">
    <location>
        <begin position="227"/>
        <end position="250"/>
    </location>
</feature>
<protein>
    <recommendedName>
        <fullName evidence="4">Rhodanese domain-containing protein</fullName>
    </recommendedName>
</protein>
<dbReference type="Pfam" id="PF00581">
    <property type="entry name" value="Rhodanese"/>
    <property type="match status" value="1"/>
</dbReference>
<sequence>MEAELQQRQLLTQDDRPSPKVVFIDGSWYHKPDPVTNIHRNPSREFQVGPRLPNSRYLDIDAIATTYELFPDDNPKRLPHMMPPAKLFGLAMDAYGIGNNETNNDDNIESDHVVIYARRGAVFTPRTWFLFVSMGHDPNKVHLMQGSIEDWIEKGGSVDDGSLLGEQSSNTIGDGFDDCFNEGILDVKRLYTSRYDNEPIYRTNVATAKHICDKDEVLDAVNRHLEKENNSDGTSNNESTNTNSSDDGFTKTVIIDTRGSGYSKKGYMPSAIHFPYQKLVTPSNKLVFQPKEVLHKLWEEKGIDYLDSKLKIIFSCGSGVSVCHGYLSLKELGREITEENTRVYDGSWKEWGRMEEDLPRILPGDVVDAIEE</sequence>
<dbReference type="SUPFAM" id="SSF52821">
    <property type="entry name" value="Rhodanese/Cell cycle control phosphatase"/>
    <property type="match status" value="2"/>
</dbReference>
<organism evidence="5 6">
    <name type="scientific">Thalassiosira pseudonana</name>
    <name type="common">Marine diatom</name>
    <name type="synonym">Cyclotella nana</name>
    <dbReference type="NCBI Taxonomy" id="35128"/>
    <lineage>
        <taxon>Eukaryota</taxon>
        <taxon>Sar</taxon>
        <taxon>Stramenopiles</taxon>
        <taxon>Ochrophyta</taxon>
        <taxon>Bacillariophyta</taxon>
        <taxon>Coscinodiscophyceae</taxon>
        <taxon>Thalassiosirophycidae</taxon>
        <taxon>Thalassiosirales</taxon>
        <taxon>Thalassiosiraceae</taxon>
        <taxon>Thalassiosira</taxon>
    </lineage>
</organism>
<dbReference type="InterPro" id="IPR001763">
    <property type="entry name" value="Rhodanese-like_dom"/>
</dbReference>